<feature type="transmembrane region" description="Helical" evidence="1">
    <location>
        <begin position="88"/>
        <end position="108"/>
    </location>
</feature>
<accession>A0A1G2QWC2</accession>
<sequence>MWIFFTALFWFLVAIVFAAIEIEIEGKHGWAEKTSTWFRTQGIAARLYGLVMGGKPLTGYHLFMFFLPLLMFHAHFVMGVPWSPKAELMVFALYFVWMPTWDFLWFVLNPYYGVKKFKKETVWWHAKSHWLFNITPLDYFFGWGLSVVLAGVAAWFVPDASLLFNHLYLMVWFFVFTVLTIPLGAPLYKRWHAKMRRRDDRETSGIFHA</sequence>
<keyword evidence="1" id="KW-0812">Transmembrane</keyword>
<evidence type="ECO:0000313" key="2">
    <source>
        <dbReference type="EMBL" id="OHA64890.1"/>
    </source>
</evidence>
<evidence type="ECO:0000313" key="3">
    <source>
        <dbReference type="Proteomes" id="UP000178170"/>
    </source>
</evidence>
<feature type="transmembrane region" description="Helical" evidence="1">
    <location>
        <begin position="137"/>
        <end position="157"/>
    </location>
</feature>
<protein>
    <submittedName>
        <fullName evidence="2">Uncharacterized protein</fullName>
    </submittedName>
</protein>
<proteinExistence type="predicted"/>
<dbReference type="Proteomes" id="UP000178170">
    <property type="component" value="Unassembled WGS sequence"/>
</dbReference>
<gene>
    <name evidence="2" type="ORF">A2843_00035</name>
</gene>
<feature type="transmembrane region" description="Helical" evidence="1">
    <location>
        <begin position="169"/>
        <end position="188"/>
    </location>
</feature>
<keyword evidence="1" id="KW-0472">Membrane</keyword>
<reference evidence="2 3" key="1">
    <citation type="journal article" date="2016" name="Nat. Commun.">
        <title>Thousands of microbial genomes shed light on interconnected biogeochemical processes in an aquifer system.</title>
        <authorList>
            <person name="Anantharaman K."/>
            <person name="Brown C.T."/>
            <person name="Hug L.A."/>
            <person name="Sharon I."/>
            <person name="Castelle C.J."/>
            <person name="Probst A.J."/>
            <person name="Thomas B.C."/>
            <person name="Singh A."/>
            <person name="Wilkins M.J."/>
            <person name="Karaoz U."/>
            <person name="Brodie E.L."/>
            <person name="Williams K.H."/>
            <person name="Hubbard S.S."/>
            <person name="Banfield J.F."/>
        </authorList>
    </citation>
    <scope>NUCLEOTIDE SEQUENCE [LARGE SCALE GENOMIC DNA]</scope>
</reference>
<comment type="caution">
    <text evidence="2">The sequence shown here is derived from an EMBL/GenBank/DDBJ whole genome shotgun (WGS) entry which is preliminary data.</text>
</comment>
<organism evidence="2 3">
    <name type="scientific">Candidatus Wildermuthbacteria bacterium RIFCSPHIGHO2_01_FULL_48_27b</name>
    <dbReference type="NCBI Taxonomy" id="1802447"/>
    <lineage>
        <taxon>Bacteria</taxon>
        <taxon>Candidatus Wildermuthiibacteriota</taxon>
    </lineage>
</organism>
<evidence type="ECO:0000256" key="1">
    <source>
        <dbReference type="SAM" id="Phobius"/>
    </source>
</evidence>
<dbReference type="AlphaFoldDB" id="A0A1G2QWC2"/>
<name>A0A1G2QWC2_9BACT</name>
<dbReference type="EMBL" id="MHTS01000006">
    <property type="protein sequence ID" value="OHA64890.1"/>
    <property type="molecule type" value="Genomic_DNA"/>
</dbReference>
<keyword evidence="1" id="KW-1133">Transmembrane helix</keyword>